<keyword evidence="4" id="KW-1185">Reference proteome</keyword>
<dbReference type="AlphaFoldDB" id="A0A506UBW7"/>
<dbReference type="InterPro" id="IPR043502">
    <property type="entry name" value="DNA/RNA_pol_sf"/>
</dbReference>
<dbReference type="Pfam" id="PF00078">
    <property type="entry name" value="RVT_1"/>
    <property type="match status" value="1"/>
</dbReference>
<dbReference type="EMBL" id="VHLG01000006">
    <property type="protein sequence ID" value="TPW30325.1"/>
    <property type="molecule type" value="Genomic_DNA"/>
</dbReference>
<dbReference type="PANTHER" id="PTHR34047">
    <property type="entry name" value="NUCLEAR INTRON MATURASE 1, MITOCHONDRIAL-RELATED"/>
    <property type="match status" value="1"/>
</dbReference>
<name>A0A506UBW7_9HYPH</name>
<dbReference type="InterPro" id="IPR051083">
    <property type="entry name" value="GrpII_Intron_Splice-Mob/Def"/>
</dbReference>
<evidence type="ECO:0000256" key="1">
    <source>
        <dbReference type="ARBA" id="ARBA00034120"/>
    </source>
</evidence>
<dbReference type="InterPro" id="IPR000477">
    <property type="entry name" value="RT_dom"/>
</dbReference>
<accession>A0A506UBW7</accession>
<evidence type="ECO:0000313" key="3">
    <source>
        <dbReference type="EMBL" id="TPW30325.1"/>
    </source>
</evidence>
<feature type="domain" description="Reverse transcriptase" evidence="2">
    <location>
        <begin position="51"/>
        <end position="319"/>
    </location>
</feature>
<evidence type="ECO:0000259" key="2">
    <source>
        <dbReference type="PROSITE" id="PS50878"/>
    </source>
</evidence>
<evidence type="ECO:0000313" key="4">
    <source>
        <dbReference type="Proteomes" id="UP000318801"/>
    </source>
</evidence>
<proteinExistence type="inferred from homology"/>
<dbReference type="PROSITE" id="PS50878">
    <property type="entry name" value="RT_POL"/>
    <property type="match status" value="1"/>
</dbReference>
<dbReference type="SUPFAM" id="SSF56672">
    <property type="entry name" value="DNA/RNA polymerases"/>
    <property type="match status" value="1"/>
</dbReference>
<dbReference type="PANTHER" id="PTHR34047:SF8">
    <property type="entry name" value="PROTEIN YKFC"/>
    <property type="match status" value="1"/>
</dbReference>
<dbReference type="OrthoDB" id="9793236at2"/>
<protein>
    <recommendedName>
        <fullName evidence="2">Reverse transcriptase domain-containing protein</fullName>
    </recommendedName>
</protein>
<organism evidence="3 4">
    <name type="scientific">Martelella alba</name>
    <dbReference type="NCBI Taxonomy" id="2590451"/>
    <lineage>
        <taxon>Bacteria</taxon>
        <taxon>Pseudomonadati</taxon>
        <taxon>Pseudomonadota</taxon>
        <taxon>Alphaproteobacteria</taxon>
        <taxon>Hyphomicrobiales</taxon>
        <taxon>Aurantimonadaceae</taxon>
        <taxon>Martelella</taxon>
    </lineage>
</organism>
<gene>
    <name evidence="3" type="ORF">FJU08_11640</name>
</gene>
<dbReference type="Proteomes" id="UP000318801">
    <property type="component" value="Unassembled WGS sequence"/>
</dbReference>
<comment type="similarity">
    <text evidence="1">Belongs to the bacterial reverse transcriptase family.</text>
</comment>
<comment type="caution">
    <text evidence="3">The sequence shown here is derived from an EMBL/GenBank/DDBJ whole genome shotgun (WGS) entry which is preliminary data.</text>
</comment>
<sequence>MKTLFDEVRSEKNIFAAWRHVKRSALNSESPKIRGEAAEFEHKHQSHLRKIIAELRNKTFEFDSVEGVLSDKKARESKGKSPRPITISSMSNRVVQRAILQVLQPRQALNVSDIDTRFATIEDARLRKINEVNRSQFGVGGLMRPYGGVKPAVEFILDAMANGAKYYYRSDIKAFFTRIPTSQVIDFVRQETKDDDLCELLGEALEVRLNNAKKLGGYAGLFPSDGIGVAQGSSLSAFAGNILLFDMDHGLNELGVRAVRYIDDLVILAKTESDLDKAVEYAKKSLEAFGFSLYDPAAGSDKAARGMCSSAIQFLGCTIQPNRCVPSRESKLKLRDSIFEIFDASQSAIGRLGNGADSFDRRKSVAVVLDKVSKKYYGWKKAFDFCSDVSFFLDLDKIIDERSIRYHSYVTRILNKLPDNLKSVALGVSSLNSLK</sequence>
<reference evidence="3 4" key="1">
    <citation type="submission" date="2019-06" db="EMBL/GenBank/DDBJ databases">
        <authorList>
            <person name="Li M."/>
        </authorList>
    </citation>
    <scope>NUCLEOTIDE SEQUENCE [LARGE SCALE GENOMIC DNA]</scope>
    <source>
        <strain evidence="3 4">BGMRC2036</strain>
    </source>
</reference>
<dbReference type="RefSeq" id="WP_141149189.1">
    <property type="nucleotide sequence ID" value="NZ_VHLG01000006.1"/>
</dbReference>